<keyword evidence="1" id="KW-0813">Transport</keyword>
<organism evidence="4">
    <name type="scientific">hydrothermal vent metagenome</name>
    <dbReference type="NCBI Taxonomy" id="652676"/>
    <lineage>
        <taxon>unclassified sequences</taxon>
        <taxon>metagenomes</taxon>
        <taxon>ecological metagenomes</taxon>
    </lineage>
</organism>
<dbReference type="PANTHER" id="PTHR42794">
    <property type="entry name" value="HEMIN IMPORT ATP-BINDING PROTEIN HMUV"/>
    <property type="match status" value="1"/>
</dbReference>
<evidence type="ECO:0000256" key="2">
    <source>
        <dbReference type="ARBA" id="ARBA00022967"/>
    </source>
</evidence>
<gene>
    <name evidence="4" type="ORF">MNBD_ALPHA04-1487</name>
</gene>
<dbReference type="GO" id="GO:0016887">
    <property type="term" value="F:ATP hydrolysis activity"/>
    <property type="evidence" value="ECO:0007669"/>
    <property type="project" value="InterPro"/>
</dbReference>
<dbReference type="InterPro" id="IPR003439">
    <property type="entry name" value="ABC_transporter-like_ATP-bd"/>
</dbReference>
<dbReference type="Pfam" id="PF00005">
    <property type="entry name" value="ABC_tran"/>
    <property type="match status" value="1"/>
</dbReference>
<dbReference type="InterPro" id="IPR027417">
    <property type="entry name" value="P-loop_NTPase"/>
</dbReference>
<name>A0A3B0RE43_9ZZZZ</name>
<feature type="non-terminal residue" evidence="4">
    <location>
        <position position="85"/>
    </location>
</feature>
<sequence>MGLELNQLSVKLGEKSIIRDISASFRPGRICAILGPNGAGKSTLIKSAAGLVSPIDGQITLNEEPLTNLRPKDRSRKIAYLPQNY</sequence>
<dbReference type="Gene3D" id="3.40.50.300">
    <property type="entry name" value="P-loop containing nucleotide triphosphate hydrolases"/>
    <property type="match status" value="1"/>
</dbReference>
<reference evidence="4" key="1">
    <citation type="submission" date="2018-06" db="EMBL/GenBank/DDBJ databases">
        <authorList>
            <person name="Zhirakovskaya E."/>
        </authorList>
    </citation>
    <scope>NUCLEOTIDE SEQUENCE</scope>
</reference>
<protein>
    <recommendedName>
        <fullName evidence="3">ABC transporter domain-containing protein</fullName>
    </recommendedName>
</protein>
<feature type="domain" description="ABC transporter" evidence="3">
    <location>
        <begin position="19"/>
        <end position="84"/>
    </location>
</feature>
<evidence type="ECO:0000256" key="1">
    <source>
        <dbReference type="ARBA" id="ARBA00022448"/>
    </source>
</evidence>
<dbReference type="EMBL" id="UOEF01000090">
    <property type="protein sequence ID" value="VAV89937.1"/>
    <property type="molecule type" value="Genomic_DNA"/>
</dbReference>
<accession>A0A3B0RE43</accession>
<evidence type="ECO:0000313" key="4">
    <source>
        <dbReference type="EMBL" id="VAV89937.1"/>
    </source>
</evidence>
<dbReference type="GO" id="GO:0005524">
    <property type="term" value="F:ATP binding"/>
    <property type="evidence" value="ECO:0007669"/>
    <property type="project" value="InterPro"/>
</dbReference>
<dbReference type="AlphaFoldDB" id="A0A3B0RE43"/>
<evidence type="ECO:0000259" key="3">
    <source>
        <dbReference type="Pfam" id="PF00005"/>
    </source>
</evidence>
<proteinExistence type="predicted"/>
<dbReference type="PANTHER" id="PTHR42794:SF1">
    <property type="entry name" value="HEMIN IMPORT ATP-BINDING PROTEIN HMUV"/>
    <property type="match status" value="1"/>
</dbReference>
<keyword evidence="2" id="KW-1278">Translocase</keyword>
<dbReference type="SUPFAM" id="SSF52540">
    <property type="entry name" value="P-loop containing nucleoside triphosphate hydrolases"/>
    <property type="match status" value="1"/>
</dbReference>